<reference evidence="1 2" key="2">
    <citation type="journal article" date="2017" name="Nature">
        <title>The Apostasia genome and the evolution of orchids.</title>
        <authorList>
            <person name="Zhang G.Q."/>
            <person name="Liu K.W."/>
            <person name="Li Z."/>
            <person name="Lohaus R."/>
            <person name="Hsiao Y.Y."/>
            <person name="Niu S.C."/>
            <person name="Wang J.Y."/>
            <person name="Lin Y.C."/>
            <person name="Xu Q."/>
            <person name="Chen L.J."/>
            <person name="Yoshida K."/>
            <person name="Fujiwara S."/>
            <person name="Wang Z.W."/>
            <person name="Zhang Y.Q."/>
            <person name="Mitsuda N."/>
            <person name="Wang M."/>
            <person name="Liu G.H."/>
            <person name="Pecoraro L."/>
            <person name="Huang H.X."/>
            <person name="Xiao X.J."/>
            <person name="Lin M."/>
            <person name="Wu X.Y."/>
            <person name="Wu W.L."/>
            <person name="Chen Y.Y."/>
            <person name="Chang S.B."/>
            <person name="Sakamoto S."/>
            <person name="Ohme-Takagi M."/>
            <person name="Yagi M."/>
            <person name="Zeng S.J."/>
            <person name="Shen C.Y."/>
            <person name="Yeh C.M."/>
            <person name="Luo Y.B."/>
            <person name="Tsai W.C."/>
            <person name="Van de Peer Y."/>
            <person name="Liu Z.J."/>
        </authorList>
    </citation>
    <scope>NUCLEOTIDE SEQUENCE [LARGE SCALE GENOMIC DNA]</scope>
    <source>
        <tissue evidence="1">The whole plant</tissue>
    </source>
</reference>
<sequence>MNLDITHYQLMAAPRKEKENNSGISSSGKGKRAYREILDRLLLQNRTRILEFNSKPWAPLKRYSQQFSLKSPLKNKRYIPH</sequence>
<evidence type="ECO:0000313" key="2">
    <source>
        <dbReference type="Proteomes" id="UP000233837"/>
    </source>
</evidence>
<accession>A0A2I0W2N9</accession>
<name>A0A2I0W2N9_9ASPA</name>
<keyword evidence="2" id="KW-1185">Reference proteome</keyword>
<reference evidence="1 2" key="1">
    <citation type="journal article" date="2016" name="Sci. Rep.">
        <title>The Dendrobium catenatum Lindl. genome sequence provides insights into polysaccharide synthase, floral development and adaptive evolution.</title>
        <authorList>
            <person name="Zhang G.Q."/>
            <person name="Xu Q."/>
            <person name="Bian C."/>
            <person name="Tsai W.C."/>
            <person name="Yeh C.M."/>
            <person name="Liu K.W."/>
            <person name="Yoshida K."/>
            <person name="Zhang L.S."/>
            <person name="Chang S.B."/>
            <person name="Chen F."/>
            <person name="Shi Y."/>
            <person name="Su Y.Y."/>
            <person name="Zhang Y.Q."/>
            <person name="Chen L.J."/>
            <person name="Yin Y."/>
            <person name="Lin M."/>
            <person name="Huang H."/>
            <person name="Deng H."/>
            <person name="Wang Z.W."/>
            <person name="Zhu S.L."/>
            <person name="Zhao X."/>
            <person name="Deng C."/>
            <person name="Niu S.C."/>
            <person name="Huang J."/>
            <person name="Wang M."/>
            <person name="Liu G.H."/>
            <person name="Yang H.J."/>
            <person name="Xiao X.J."/>
            <person name="Hsiao Y.Y."/>
            <person name="Wu W.L."/>
            <person name="Chen Y.Y."/>
            <person name="Mitsuda N."/>
            <person name="Ohme-Takagi M."/>
            <person name="Luo Y.B."/>
            <person name="Van de Peer Y."/>
            <person name="Liu Z.J."/>
        </authorList>
    </citation>
    <scope>NUCLEOTIDE SEQUENCE [LARGE SCALE GENOMIC DNA]</scope>
    <source>
        <tissue evidence="1">The whole plant</tissue>
    </source>
</reference>
<protein>
    <submittedName>
        <fullName evidence="1">Uncharacterized protein</fullName>
    </submittedName>
</protein>
<dbReference type="AlphaFoldDB" id="A0A2I0W2N9"/>
<dbReference type="EMBL" id="KZ502984">
    <property type="protein sequence ID" value="PKU69898.1"/>
    <property type="molecule type" value="Genomic_DNA"/>
</dbReference>
<gene>
    <name evidence="1" type="ORF">MA16_Dca011917</name>
</gene>
<proteinExistence type="predicted"/>
<organism evidence="1 2">
    <name type="scientific">Dendrobium catenatum</name>
    <dbReference type="NCBI Taxonomy" id="906689"/>
    <lineage>
        <taxon>Eukaryota</taxon>
        <taxon>Viridiplantae</taxon>
        <taxon>Streptophyta</taxon>
        <taxon>Embryophyta</taxon>
        <taxon>Tracheophyta</taxon>
        <taxon>Spermatophyta</taxon>
        <taxon>Magnoliopsida</taxon>
        <taxon>Liliopsida</taxon>
        <taxon>Asparagales</taxon>
        <taxon>Orchidaceae</taxon>
        <taxon>Epidendroideae</taxon>
        <taxon>Malaxideae</taxon>
        <taxon>Dendrobiinae</taxon>
        <taxon>Dendrobium</taxon>
    </lineage>
</organism>
<evidence type="ECO:0000313" key="1">
    <source>
        <dbReference type="EMBL" id="PKU69898.1"/>
    </source>
</evidence>
<dbReference type="Proteomes" id="UP000233837">
    <property type="component" value="Unassembled WGS sequence"/>
</dbReference>
<dbReference type="STRING" id="906689.A0A2I0W2N9"/>